<dbReference type="EMBL" id="BGZK01000043">
    <property type="protein sequence ID" value="GBP10950.1"/>
    <property type="molecule type" value="Genomic_DNA"/>
</dbReference>
<evidence type="ECO:0000313" key="1">
    <source>
        <dbReference type="EMBL" id="GBP10950.1"/>
    </source>
</evidence>
<accession>A0A4C1TBI6</accession>
<comment type="caution">
    <text evidence="1">The sequence shown here is derived from an EMBL/GenBank/DDBJ whole genome shotgun (WGS) entry which is preliminary data.</text>
</comment>
<keyword evidence="2" id="KW-1185">Reference proteome</keyword>
<proteinExistence type="predicted"/>
<name>A0A4C1TBI6_EUMVA</name>
<protein>
    <submittedName>
        <fullName evidence="1">Uncharacterized protein</fullName>
    </submittedName>
</protein>
<organism evidence="1 2">
    <name type="scientific">Eumeta variegata</name>
    <name type="common">Bagworm moth</name>
    <name type="synonym">Eumeta japonica</name>
    <dbReference type="NCBI Taxonomy" id="151549"/>
    <lineage>
        <taxon>Eukaryota</taxon>
        <taxon>Metazoa</taxon>
        <taxon>Ecdysozoa</taxon>
        <taxon>Arthropoda</taxon>
        <taxon>Hexapoda</taxon>
        <taxon>Insecta</taxon>
        <taxon>Pterygota</taxon>
        <taxon>Neoptera</taxon>
        <taxon>Endopterygota</taxon>
        <taxon>Lepidoptera</taxon>
        <taxon>Glossata</taxon>
        <taxon>Ditrysia</taxon>
        <taxon>Tineoidea</taxon>
        <taxon>Psychidae</taxon>
        <taxon>Oiketicinae</taxon>
        <taxon>Eumeta</taxon>
    </lineage>
</organism>
<evidence type="ECO:0000313" key="2">
    <source>
        <dbReference type="Proteomes" id="UP000299102"/>
    </source>
</evidence>
<reference evidence="1 2" key="1">
    <citation type="journal article" date="2019" name="Commun. Biol.">
        <title>The bagworm genome reveals a unique fibroin gene that provides high tensile strength.</title>
        <authorList>
            <person name="Kono N."/>
            <person name="Nakamura H."/>
            <person name="Ohtoshi R."/>
            <person name="Tomita M."/>
            <person name="Numata K."/>
            <person name="Arakawa K."/>
        </authorList>
    </citation>
    <scope>NUCLEOTIDE SEQUENCE [LARGE SCALE GENOMIC DNA]</scope>
</reference>
<dbReference type="AlphaFoldDB" id="A0A4C1TBI6"/>
<sequence length="108" mass="12950">MIRGKNKWSKIVTQWYPKGWKKNEREPTKKLAHAFRLFELNEKQIFRPSWPYVTSTLRPFVPGTTAYLHTAIVLQLHADVYACAHRRLWPNGKQYSHTFTDRLSRDHR</sequence>
<dbReference type="Proteomes" id="UP000299102">
    <property type="component" value="Unassembled WGS sequence"/>
</dbReference>
<gene>
    <name evidence="1" type="ORF">EVAR_5511_1</name>
</gene>